<dbReference type="AlphaFoldDB" id="A0A2N3G635"/>
<feature type="domain" description="Transcription regulator PadR N-terminal" evidence="1">
    <location>
        <begin position="6"/>
        <end position="77"/>
    </location>
</feature>
<dbReference type="Proteomes" id="UP000233654">
    <property type="component" value="Unassembled WGS sequence"/>
</dbReference>
<dbReference type="EMBL" id="PHEX01000028">
    <property type="protein sequence ID" value="PKQ28177.1"/>
    <property type="molecule type" value="Genomic_DNA"/>
</dbReference>
<dbReference type="InterPro" id="IPR036390">
    <property type="entry name" value="WH_DNA-bd_sf"/>
</dbReference>
<dbReference type="SUPFAM" id="SSF46785">
    <property type="entry name" value="Winged helix' DNA-binding domain"/>
    <property type="match status" value="1"/>
</dbReference>
<evidence type="ECO:0000313" key="3">
    <source>
        <dbReference type="Proteomes" id="UP000233654"/>
    </source>
</evidence>
<evidence type="ECO:0000313" key="2">
    <source>
        <dbReference type="EMBL" id="PKQ28177.1"/>
    </source>
</evidence>
<reference evidence="2 3" key="1">
    <citation type="journal article" date="2017" name="ISME J.">
        <title>Potential for microbial H2 and metal transformations associated with novel bacteria and archaea in deep terrestrial subsurface sediments.</title>
        <authorList>
            <person name="Hernsdorf A.W."/>
            <person name="Amano Y."/>
            <person name="Miyakawa K."/>
            <person name="Ise K."/>
            <person name="Suzuki Y."/>
            <person name="Anantharaman K."/>
            <person name="Probst A."/>
            <person name="Burstein D."/>
            <person name="Thomas B.C."/>
            <person name="Banfield J.F."/>
        </authorList>
    </citation>
    <scope>NUCLEOTIDE SEQUENCE [LARGE SCALE GENOMIC DNA]</scope>
    <source>
        <strain evidence="2">HGW-Actinobacteria-3</strain>
    </source>
</reference>
<proteinExistence type="predicted"/>
<dbReference type="InterPro" id="IPR052509">
    <property type="entry name" value="Metal_resp_DNA-bind_regulator"/>
</dbReference>
<organism evidence="2 3">
    <name type="scientific">Candidatus Anoxymicrobium japonicum</name>
    <dbReference type="NCBI Taxonomy" id="2013648"/>
    <lineage>
        <taxon>Bacteria</taxon>
        <taxon>Bacillati</taxon>
        <taxon>Actinomycetota</taxon>
        <taxon>Candidatus Geothermincolia</taxon>
        <taxon>Candidatus Geothermincolales</taxon>
        <taxon>Candidatus Anoxymicrobiaceae</taxon>
        <taxon>Candidatus Anoxymicrobium</taxon>
    </lineage>
</organism>
<name>A0A2N3G635_9ACTN</name>
<dbReference type="PANTHER" id="PTHR33169">
    <property type="entry name" value="PADR-FAMILY TRANSCRIPTIONAL REGULATOR"/>
    <property type="match status" value="1"/>
</dbReference>
<dbReference type="PANTHER" id="PTHR33169:SF26">
    <property type="entry name" value="CONSERVED PROTEIN"/>
    <property type="match status" value="1"/>
</dbReference>
<evidence type="ECO:0000259" key="1">
    <source>
        <dbReference type="Pfam" id="PF03551"/>
    </source>
</evidence>
<dbReference type="InterPro" id="IPR036388">
    <property type="entry name" value="WH-like_DNA-bd_sf"/>
</dbReference>
<protein>
    <submittedName>
        <fullName evidence="2">PadR family transcriptional regulator</fullName>
    </submittedName>
</protein>
<gene>
    <name evidence="2" type="ORF">CVT63_04020</name>
</gene>
<sequence length="200" mass="23258">MLDLAILGLLKEKPMHGYELKKRLSYMLGHFWVVSYGSLYPALKRLEKSGAIERAYSVKEKTRHRNVYRITGDGEGKFMRMLTDNLSDARLAEGEKFDVRMAFFQYLAPESRLSLLEIRRESLEAQVATVKTYYSSNRDKEHYRTNMMRHKIDLLKSDIRWLGKLIEHERGMILKRDAASSLDEIEMDTTQSEISVASSV</sequence>
<comment type="caution">
    <text evidence="2">The sequence shown here is derived from an EMBL/GenBank/DDBJ whole genome shotgun (WGS) entry which is preliminary data.</text>
</comment>
<accession>A0A2N3G635</accession>
<dbReference type="Pfam" id="PF03551">
    <property type="entry name" value="PadR"/>
    <property type="match status" value="1"/>
</dbReference>
<dbReference type="Gene3D" id="1.10.10.10">
    <property type="entry name" value="Winged helix-like DNA-binding domain superfamily/Winged helix DNA-binding domain"/>
    <property type="match status" value="1"/>
</dbReference>
<dbReference type="InterPro" id="IPR005149">
    <property type="entry name" value="Tscrpt_reg_PadR_N"/>
</dbReference>